<name>A0AA38NV82_9AGAR</name>
<dbReference type="GO" id="GO:0006310">
    <property type="term" value="P:DNA recombination"/>
    <property type="evidence" value="ECO:0007669"/>
    <property type="project" value="InterPro"/>
</dbReference>
<dbReference type="GO" id="GO:0015074">
    <property type="term" value="P:DNA integration"/>
    <property type="evidence" value="ECO:0007669"/>
    <property type="project" value="InterPro"/>
</dbReference>
<evidence type="ECO:0000313" key="2">
    <source>
        <dbReference type="Proteomes" id="UP001163846"/>
    </source>
</evidence>
<evidence type="ECO:0000313" key="1">
    <source>
        <dbReference type="EMBL" id="KAJ3831251.1"/>
    </source>
</evidence>
<dbReference type="InterPro" id="IPR013762">
    <property type="entry name" value="Integrase-like_cat_sf"/>
</dbReference>
<dbReference type="PANTHER" id="PTHR34605">
    <property type="entry name" value="PHAGE_INTEGRASE DOMAIN-CONTAINING PROTEIN"/>
    <property type="match status" value="1"/>
</dbReference>
<reference evidence="1" key="1">
    <citation type="submission" date="2022-08" db="EMBL/GenBank/DDBJ databases">
        <authorList>
            <consortium name="DOE Joint Genome Institute"/>
            <person name="Min B."/>
            <person name="Riley R."/>
            <person name="Sierra-Patev S."/>
            <person name="Naranjo-Ortiz M."/>
            <person name="Looney B."/>
            <person name="Konkel Z."/>
            <person name="Slot J.C."/>
            <person name="Sakamoto Y."/>
            <person name="Steenwyk J.L."/>
            <person name="Rokas A."/>
            <person name="Carro J."/>
            <person name="Camarero S."/>
            <person name="Ferreira P."/>
            <person name="Molpeceres G."/>
            <person name="Ruiz-Duenas F.J."/>
            <person name="Serrano A."/>
            <person name="Henrissat B."/>
            <person name="Drula E."/>
            <person name="Hughes K.W."/>
            <person name="Mata J.L."/>
            <person name="Ishikawa N.K."/>
            <person name="Vargas-Isla R."/>
            <person name="Ushijima S."/>
            <person name="Smith C.A."/>
            <person name="Ahrendt S."/>
            <person name="Andreopoulos W."/>
            <person name="He G."/>
            <person name="Labutti K."/>
            <person name="Lipzen A."/>
            <person name="Ng V."/>
            <person name="Sandor L."/>
            <person name="Barry K."/>
            <person name="Martinez A.T."/>
            <person name="Xiao Y."/>
            <person name="Gibbons J.G."/>
            <person name="Terashima K."/>
            <person name="Hibbett D.S."/>
            <person name="Grigoriev I.V."/>
        </authorList>
    </citation>
    <scope>NUCLEOTIDE SEQUENCE</scope>
    <source>
        <strain evidence="1">TFB9207</strain>
    </source>
</reference>
<protein>
    <submittedName>
        <fullName evidence="1">Uncharacterized protein</fullName>
    </submittedName>
</protein>
<dbReference type="PANTHER" id="PTHR34605:SF3">
    <property type="entry name" value="P CELL-TYPE AGGLUTINATION PROTEIN MAP4-LIKE-RELATED"/>
    <property type="match status" value="1"/>
</dbReference>
<dbReference type="Proteomes" id="UP001163846">
    <property type="component" value="Unassembled WGS sequence"/>
</dbReference>
<accession>A0AA38NV82</accession>
<dbReference type="Gene3D" id="1.10.443.10">
    <property type="entry name" value="Intergrase catalytic core"/>
    <property type="match status" value="1"/>
</dbReference>
<organism evidence="1 2">
    <name type="scientific">Lentinula raphanica</name>
    <dbReference type="NCBI Taxonomy" id="153919"/>
    <lineage>
        <taxon>Eukaryota</taxon>
        <taxon>Fungi</taxon>
        <taxon>Dikarya</taxon>
        <taxon>Basidiomycota</taxon>
        <taxon>Agaricomycotina</taxon>
        <taxon>Agaricomycetes</taxon>
        <taxon>Agaricomycetidae</taxon>
        <taxon>Agaricales</taxon>
        <taxon>Marasmiineae</taxon>
        <taxon>Omphalotaceae</taxon>
        <taxon>Lentinula</taxon>
    </lineage>
</organism>
<gene>
    <name evidence="1" type="ORF">F5878DRAFT_549790</name>
</gene>
<dbReference type="GO" id="GO:0003677">
    <property type="term" value="F:DNA binding"/>
    <property type="evidence" value="ECO:0007669"/>
    <property type="project" value="InterPro"/>
</dbReference>
<dbReference type="InterPro" id="IPR052925">
    <property type="entry name" value="Phage_Integrase-like_Recomb"/>
</dbReference>
<proteinExistence type="predicted"/>
<keyword evidence="2" id="KW-1185">Reference proteome</keyword>
<dbReference type="AlphaFoldDB" id="A0AA38NV82"/>
<sequence length="259" mass="29180">MTSRAQRTRQPARTPWSREELVRGRNIALGLATDLSSQNSYNSHLNSYIAFCSMHSFPLDPTPDTLSFFVVYMSYHIEPRSVGTYLSGICDRLEPYFPDVRNNRNSPIVRKTLTGMKKLRSKPVRRKQPLTRKHLHDVSSSLSNSSSFDECLFGILLVTGTCGLLRLGELTLPDNPNVRNFRKITSRASLEFVDNGFAFWLPYHKADRLFEAGGATAMAEDGASPQAIQAAGRWASDTFQIYIRKNPFVLNAMLAARRS</sequence>
<dbReference type="SUPFAM" id="SSF47823">
    <property type="entry name" value="lambda integrase-like, N-terminal domain"/>
    <property type="match status" value="1"/>
</dbReference>
<comment type="caution">
    <text evidence="1">The sequence shown here is derived from an EMBL/GenBank/DDBJ whole genome shotgun (WGS) entry which is preliminary data.</text>
</comment>
<dbReference type="EMBL" id="MU807650">
    <property type="protein sequence ID" value="KAJ3831251.1"/>
    <property type="molecule type" value="Genomic_DNA"/>
</dbReference>